<dbReference type="AlphaFoldDB" id="A0A9N9B2R6"/>
<feature type="transmembrane region" description="Helical" evidence="1">
    <location>
        <begin position="135"/>
        <end position="154"/>
    </location>
</feature>
<comment type="caution">
    <text evidence="3">The sequence shown here is derived from an EMBL/GenBank/DDBJ whole genome shotgun (WGS) entry which is preliminary data.</text>
</comment>
<feature type="signal peptide" evidence="2">
    <location>
        <begin position="1"/>
        <end position="20"/>
    </location>
</feature>
<protein>
    <submittedName>
        <fullName evidence="3">27307_t:CDS:1</fullName>
    </submittedName>
</protein>
<reference evidence="3" key="1">
    <citation type="submission" date="2021-06" db="EMBL/GenBank/DDBJ databases">
        <authorList>
            <person name="Kallberg Y."/>
            <person name="Tangrot J."/>
            <person name="Rosling A."/>
        </authorList>
    </citation>
    <scope>NUCLEOTIDE SEQUENCE</scope>
    <source>
        <strain evidence="3">MA453B</strain>
    </source>
</reference>
<evidence type="ECO:0000256" key="1">
    <source>
        <dbReference type="SAM" id="Phobius"/>
    </source>
</evidence>
<sequence>MSKLLILIIILFINFILVSSQDTDSSSSNSNSSKLDFESEILKPTKEGVENVFDLMAYGLTNDYFFIQYLITYSVITLFSIPTSFYFSVRAFTAIVHLHNEHHLKTHKQGSGQSYKFLKWMNSVLDKSVHKSYSFVVQIIAFFSFIVNLVFFIMAYNRHYVYHLAFVVILFPSILFIVYSLIEIICASYYKIVENDLEKRIESLEYMQSGKRLNIKNRKLIEHIHSNVRIRSVTVKVVGICSQFLFCTIAAPDSLWIKIFLTCVAIYVTITENLDELISEVLDRDAQDDEAPDVPNQKSDVD</sequence>
<accession>A0A9N9B2R6</accession>
<feature type="chain" id="PRO_5040353445" evidence="2">
    <location>
        <begin position="21"/>
        <end position="302"/>
    </location>
</feature>
<proteinExistence type="predicted"/>
<keyword evidence="2" id="KW-0732">Signal</keyword>
<keyword evidence="1" id="KW-1133">Transmembrane helix</keyword>
<gene>
    <name evidence="3" type="ORF">DERYTH_LOCUS5194</name>
</gene>
<keyword evidence="4" id="KW-1185">Reference proteome</keyword>
<evidence type="ECO:0000256" key="2">
    <source>
        <dbReference type="SAM" id="SignalP"/>
    </source>
</evidence>
<evidence type="ECO:0000313" key="3">
    <source>
        <dbReference type="EMBL" id="CAG8549457.1"/>
    </source>
</evidence>
<feature type="transmembrane region" description="Helical" evidence="1">
    <location>
        <begin position="66"/>
        <end position="89"/>
    </location>
</feature>
<keyword evidence="1" id="KW-0472">Membrane</keyword>
<name>A0A9N9B2R6_9GLOM</name>
<keyword evidence="1" id="KW-0812">Transmembrane</keyword>
<feature type="transmembrane region" description="Helical" evidence="1">
    <location>
        <begin position="160"/>
        <end position="182"/>
    </location>
</feature>
<dbReference type="Proteomes" id="UP000789405">
    <property type="component" value="Unassembled WGS sequence"/>
</dbReference>
<dbReference type="EMBL" id="CAJVPY010002127">
    <property type="protein sequence ID" value="CAG8549457.1"/>
    <property type="molecule type" value="Genomic_DNA"/>
</dbReference>
<dbReference type="OrthoDB" id="2363143at2759"/>
<organism evidence="3 4">
    <name type="scientific">Dentiscutata erythropus</name>
    <dbReference type="NCBI Taxonomy" id="1348616"/>
    <lineage>
        <taxon>Eukaryota</taxon>
        <taxon>Fungi</taxon>
        <taxon>Fungi incertae sedis</taxon>
        <taxon>Mucoromycota</taxon>
        <taxon>Glomeromycotina</taxon>
        <taxon>Glomeromycetes</taxon>
        <taxon>Diversisporales</taxon>
        <taxon>Gigasporaceae</taxon>
        <taxon>Dentiscutata</taxon>
    </lineage>
</organism>
<evidence type="ECO:0000313" key="4">
    <source>
        <dbReference type="Proteomes" id="UP000789405"/>
    </source>
</evidence>